<dbReference type="Proteomes" id="UP001044222">
    <property type="component" value="Unassembled WGS sequence"/>
</dbReference>
<reference evidence="1" key="1">
    <citation type="submission" date="2021-01" db="EMBL/GenBank/DDBJ databases">
        <title>A chromosome-scale assembly of European eel, Anguilla anguilla.</title>
        <authorList>
            <person name="Henkel C."/>
            <person name="Jong-Raadsen S.A."/>
            <person name="Dufour S."/>
            <person name="Weltzien F.-A."/>
            <person name="Palstra A.P."/>
            <person name="Pelster B."/>
            <person name="Spaink H.P."/>
            <person name="Van Den Thillart G.E."/>
            <person name="Jansen H."/>
            <person name="Zahm M."/>
            <person name="Klopp C."/>
            <person name="Cedric C."/>
            <person name="Louis A."/>
            <person name="Berthelot C."/>
            <person name="Parey E."/>
            <person name="Roest Crollius H."/>
            <person name="Montfort J."/>
            <person name="Robinson-Rechavi M."/>
            <person name="Bucao C."/>
            <person name="Bouchez O."/>
            <person name="Gislard M."/>
            <person name="Lluch J."/>
            <person name="Milhes M."/>
            <person name="Lampietro C."/>
            <person name="Lopez Roques C."/>
            <person name="Donnadieu C."/>
            <person name="Braasch I."/>
            <person name="Desvignes T."/>
            <person name="Postlethwait J."/>
            <person name="Bobe J."/>
            <person name="Guiguen Y."/>
            <person name="Dirks R."/>
        </authorList>
    </citation>
    <scope>NUCLEOTIDE SEQUENCE</scope>
    <source>
        <strain evidence="1">Tag_6206</strain>
        <tissue evidence="1">Liver</tissue>
    </source>
</reference>
<evidence type="ECO:0000313" key="1">
    <source>
        <dbReference type="EMBL" id="KAG5851515.1"/>
    </source>
</evidence>
<dbReference type="AlphaFoldDB" id="A0A9D3MQK7"/>
<proteinExistence type="predicted"/>
<dbReference type="EMBL" id="JAFIRN010000004">
    <property type="protein sequence ID" value="KAG5851515.1"/>
    <property type="molecule type" value="Genomic_DNA"/>
</dbReference>
<name>A0A9D3MQK7_ANGAN</name>
<protein>
    <submittedName>
        <fullName evidence="1">Uncharacterized protein</fullName>
    </submittedName>
</protein>
<accession>A0A9D3MQK7</accession>
<organism evidence="1 2">
    <name type="scientific">Anguilla anguilla</name>
    <name type="common">European freshwater eel</name>
    <name type="synonym">Muraena anguilla</name>
    <dbReference type="NCBI Taxonomy" id="7936"/>
    <lineage>
        <taxon>Eukaryota</taxon>
        <taxon>Metazoa</taxon>
        <taxon>Chordata</taxon>
        <taxon>Craniata</taxon>
        <taxon>Vertebrata</taxon>
        <taxon>Euteleostomi</taxon>
        <taxon>Actinopterygii</taxon>
        <taxon>Neopterygii</taxon>
        <taxon>Teleostei</taxon>
        <taxon>Anguilliformes</taxon>
        <taxon>Anguillidae</taxon>
        <taxon>Anguilla</taxon>
    </lineage>
</organism>
<feature type="non-terminal residue" evidence="1">
    <location>
        <position position="1"/>
    </location>
</feature>
<sequence>YTRGRRRLCGIERWKSSTAISLHITPHHSTSLHITPHHAVSLHITPHHSTSLHITPHHSVSSVSLRITPHHSTSLHITPRCSVLPRIVGSGSLPLLGVFWACAASAGRGGRHRPSWWGVIGRDPG</sequence>
<comment type="caution">
    <text evidence="1">The sequence shown here is derived from an EMBL/GenBank/DDBJ whole genome shotgun (WGS) entry which is preliminary data.</text>
</comment>
<evidence type="ECO:0000313" key="2">
    <source>
        <dbReference type="Proteomes" id="UP001044222"/>
    </source>
</evidence>
<gene>
    <name evidence="1" type="ORF">ANANG_G00094240</name>
</gene>
<keyword evidence="2" id="KW-1185">Reference proteome</keyword>